<reference evidence="3" key="1">
    <citation type="submission" date="2020-06" db="EMBL/GenBank/DDBJ databases">
        <title>Nostoc edaphicum CCNP1411 genome.</title>
        <authorList>
            <person name="Fidor A."/>
            <person name="Grabski M."/>
            <person name="Gawor J."/>
            <person name="Gromadka R."/>
            <person name="Wegrzyn G."/>
            <person name="Mazur-Marzec H."/>
        </authorList>
    </citation>
    <scope>NUCLEOTIDE SEQUENCE [LARGE SCALE GENOMIC DNA]</scope>
    <source>
        <strain evidence="3">CCNP1411</strain>
    </source>
</reference>
<name>A0A7D7R7N3_9NOSO</name>
<organism evidence="2 3">
    <name type="scientific">Nostoc edaphicum CCNP1411</name>
    <dbReference type="NCBI Taxonomy" id="1472755"/>
    <lineage>
        <taxon>Bacteria</taxon>
        <taxon>Bacillati</taxon>
        <taxon>Cyanobacteriota</taxon>
        <taxon>Cyanophyceae</taxon>
        <taxon>Nostocales</taxon>
        <taxon>Nostocaceae</taxon>
        <taxon>Nostoc</taxon>
    </lineage>
</organism>
<proteinExistence type="predicted"/>
<sequence length="653" mass="75879">MTQYNALINSNITDYLDFYCDLVYAPGFAVLLKGEWGSGKTWFIKKYCKSIKEKNRKYLYVSLSGVTTFSQIEEAFLQAKIPILSSKPIALLRSLITQALKSTVIMDINGDNKADGSLTLGSTSDSLAKYLINLDETILIFDDLERCDMSISSVLGYINSFIEHQELKVIIVANEVLLEEKSNYKEIKEKLIGITFEIALDFEGALENFIIKLKNPNVSKFLSDNTELIQDLYDKAQCGNLRILKQIVLDFERIFDTLSEQAKNKPELLQDILKLLIAFSIEIRRAKILPKDIGSLLQEYANIFVNNIHNSSYRPPSSSINEDSSKKTPVQEILRKYHPLKLYDPFPSAIWWQTFFDKGALDAKELERSLSISQYFQDENAPDWVRLYYFSNLTEEQFDYYLKKVESEYTNINTNTNIFDIGVIKHITALFLKFSDAGLYNSTKENILDKSKLYIDYLKDTRQLDITSQSVLSCEHYDRLSFYVNKSPEFQDFCCYINQVIKLARVENLPNVAQELLTIMQTNVEVFSSMIHVGNFHIRDSSEPKYYEVPIFKYIQPYNFAEKFLSMKFQQQQSVCWAIAERYDIDKFNEKLIEELEWLKDVRSLLLKSAHTKGKLTEYRLKSLIENNWNEVIQKLEVIAHRLQQQQLENKPT</sequence>
<dbReference type="Proteomes" id="UP000514713">
    <property type="component" value="Chromosome"/>
</dbReference>
<dbReference type="InterPro" id="IPR027417">
    <property type="entry name" value="P-loop_NTPase"/>
</dbReference>
<dbReference type="EMBL" id="CP054698">
    <property type="protein sequence ID" value="QMS91046.1"/>
    <property type="molecule type" value="Genomic_DNA"/>
</dbReference>
<keyword evidence="3" id="KW-1185">Reference proteome</keyword>
<feature type="domain" description="KAP NTPase" evidence="1">
    <location>
        <begin position="20"/>
        <end position="254"/>
    </location>
</feature>
<evidence type="ECO:0000259" key="1">
    <source>
        <dbReference type="Pfam" id="PF07693"/>
    </source>
</evidence>
<protein>
    <submittedName>
        <fullName evidence="2">AAA family ATPase</fullName>
    </submittedName>
</protein>
<evidence type="ECO:0000313" key="2">
    <source>
        <dbReference type="EMBL" id="QMS91046.1"/>
    </source>
</evidence>
<dbReference type="SUPFAM" id="SSF52540">
    <property type="entry name" value="P-loop containing nucleoside triphosphate hydrolases"/>
    <property type="match status" value="1"/>
</dbReference>
<dbReference type="Pfam" id="PF07693">
    <property type="entry name" value="KAP_NTPase"/>
    <property type="match status" value="1"/>
</dbReference>
<dbReference type="Gene3D" id="3.40.50.300">
    <property type="entry name" value="P-loop containing nucleotide triphosphate hydrolases"/>
    <property type="match status" value="1"/>
</dbReference>
<evidence type="ECO:0000313" key="3">
    <source>
        <dbReference type="Proteomes" id="UP000514713"/>
    </source>
</evidence>
<dbReference type="InterPro" id="IPR011646">
    <property type="entry name" value="KAP_P-loop"/>
</dbReference>
<dbReference type="KEGG" id="ned:HUN01_26950"/>
<gene>
    <name evidence="2" type="ORF">HUN01_26950</name>
</gene>
<dbReference type="AlphaFoldDB" id="A0A7D7R7N3"/>
<accession>A0A7D7R7N3</accession>